<dbReference type="InterPro" id="IPR051474">
    <property type="entry name" value="Anti-sigma-K/W_factor"/>
</dbReference>
<dbReference type="RefSeq" id="WP_137815213.1">
    <property type="nucleotide sequence ID" value="NZ_BJFL01000021.1"/>
</dbReference>
<evidence type="ECO:0000256" key="1">
    <source>
        <dbReference type="ARBA" id="ARBA00004167"/>
    </source>
</evidence>
<feature type="compositionally biased region" description="Low complexity" evidence="11">
    <location>
        <begin position="80"/>
        <end position="91"/>
    </location>
</feature>
<dbReference type="Gene3D" id="1.10.10.1320">
    <property type="entry name" value="Anti-sigma factor, zinc-finger domain"/>
    <property type="match status" value="1"/>
</dbReference>
<evidence type="ECO:0000256" key="9">
    <source>
        <dbReference type="ARBA" id="ARBA00029829"/>
    </source>
</evidence>
<feature type="transmembrane region" description="Helical" evidence="12">
    <location>
        <begin position="98"/>
        <end position="118"/>
    </location>
</feature>
<evidence type="ECO:0000256" key="7">
    <source>
        <dbReference type="ARBA" id="ARBA00023136"/>
    </source>
</evidence>
<dbReference type="GO" id="GO:0016989">
    <property type="term" value="F:sigma factor antagonist activity"/>
    <property type="evidence" value="ECO:0007669"/>
    <property type="project" value="TreeGrafter"/>
</dbReference>
<sequence>MTPDAHTLTGAYALDALDEPERRLFEQHLAACPACAQEVDELRATAARLGAAVATRPPEALRDRVLATVTRTRQDPPLRPAHQPHPAGPAPRRWPLRLAVAGAALLLGLSGALGALAWRTQRQLDTAQQQLSRALGCTERIAAVLGAPDARAVSGAGAAGGTATVVVSRSRGEALLLASGLPPTPNGRAYQAWLIGPSGPRSAGLVPGPATGCDGELGFTPAGDAQRIGVTVEPAGGSTRPTTTPVVLLSLPA</sequence>
<dbReference type="InterPro" id="IPR041916">
    <property type="entry name" value="Anti_sigma_zinc_sf"/>
</dbReference>
<keyword evidence="4 12" id="KW-0812">Transmembrane</keyword>
<evidence type="ECO:0000259" key="14">
    <source>
        <dbReference type="Pfam" id="PF22618"/>
    </source>
</evidence>
<feature type="domain" description="Anti-sigma-K factor RskA N-terminal" evidence="14">
    <location>
        <begin position="6"/>
        <end position="47"/>
    </location>
</feature>
<evidence type="ECO:0000256" key="12">
    <source>
        <dbReference type="SAM" id="Phobius"/>
    </source>
</evidence>
<comment type="subcellular location">
    <subcellularLocation>
        <location evidence="2">Cell membrane</location>
    </subcellularLocation>
    <subcellularLocation>
        <location evidence="1">Membrane</location>
        <topology evidence="1">Single-pass membrane protein</topology>
    </subcellularLocation>
</comment>
<feature type="region of interest" description="Disordered" evidence="11">
    <location>
        <begin position="71"/>
        <end position="91"/>
    </location>
</feature>
<comment type="caution">
    <text evidence="15">The sequence shown here is derived from an EMBL/GenBank/DDBJ whole genome shotgun (WGS) entry which is preliminary data.</text>
</comment>
<dbReference type="Proteomes" id="UP000298860">
    <property type="component" value="Unassembled WGS sequence"/>
</dbReference>
<evidence type="ECO:0000256" key="5">
    <source>
        <dbReference type="ARBA" id="ARBA00022989"/>
    </source>
</evidence>
<evidence type="ECO:0000256" key="4">
    <source>
        <dbReference type="ARBA" id="ARBA00022692"/>
    </source>
</evidence>
<proteinExistence type="predicted"/>
<evidence type="ECO:0000256" key="3">
    <source>
        <dbReference type="ARBA" id="ARBA00022475"/>
    </source>
</evidence>
<dbReference type="Pfam" id="PF10099">
    <property type="entry name" value="RskA_C"/>
    <property type="match status" value="1"/>
</dbReference>
<dbReference type="OrthoDB" id="153510at2"/>
<keyword evidence="16" id="KW-1185">Reference proteome</keyword>
<accession>A0A4D4J6H7</accession>
<gene>
    <name evidence="15" type="ORF">GTS_38240</name>
</gene>
<evidence type="ECO:0000313" key="16">
    <source>
        <dbReference type="Proteomes" id="UP000298860"/>
    </source>
</evidence>
<keyword evidence="5 12" id="KW-1133">Transmembrane helix</keyword>
<keyword evidence="6" id="KW-0805">Transcription regulation</keyword>
<evidence type="ECO:0000256" key="2">
    <source>
        <dbReference type="ARBA" id="ARBA00004236"/>
    </source>
</evidence>
<dbReference type="PANTHER" id="PTHR37461:SF1">
    <property type="entry name" value="ANTI-SIGMA-K FACTOR RSKA"/>
    <property type="match status" value="1"/>
</dbReference>
<dbReference type="InterPro" id="IPR018764">
    <property type="entry name" value="RskA_C"/>
</dbReference>
<dbReference type="InterPro" id="IPR053877">
    <property type="entry name" value="RskA_N"/>
</dbReference>
<evidence type="ECO:0000256" key="10">
    <source>
        <dbReference type="ARBA" id="ARBA00030803"/>
    </source>
</evidence>
<dbReference type="GO" id="GO:0006417">
    <property type="term" value="P:regulation of translation"/>
    <property type="evidence" value="ECO:0007669"/>
    <property type="project" value="TreeGrafter"/>
</dbReference>
<evidence type="ECO:0000256" key="6">
    <source>
        <dbReference type="ARBA" id="ARBA00023015"/>
    </source>
</evidence>
<reference evidence="16" key="1">
    <citation type="submission" date="2019-04" db="EMBL/GenBank/DDBJ databases">
        <title>Draft genome sequence of Pseudonocardiaceae bacterium SL3-2-4.</title>
        <authorList>
            <person name="Ningsih F."/>
            <person name="Yokota A."/>
            <person name="Sakai Y."/>
            <person name="Nanatani K."/>
            <person name="Yabe S."/>
            <person name="Oetari A."/>
            <person name="Sjamsuridzal W."/>
        </authorList>
    </citation>
    <scope>NUCLEOTIDE SEQUENCE [LARGE SCALE GENOMIC DNA]</scope>
    <source>
        <strain evidence="16">SL3-2-4</strain>
    </source>
</reference>
<evidence type="ECO:0000259" key="13">
    <source>
        <dbReference type="Pfam" id="PF10099"/>
    </source>
</evidence>
<dbReference type="GO" id="GO:0005886">
    <property type="term" value="C:plasma membrane"/>
    <property type="evidence" value="ECO:0007669"/>
    <property type="project" value="UniProtKB-SubCell"/>
</dbReference>
<dbReference type="Pfam" id="PF22618">
    <property type="entry name" value="RskA_N"/>
    <property type="match status" value="1"/>
</dbReference>
<dbReference type="PANTHER" id="PTHR37461">
    <property type="entry name" value="ANTI-SIGMA-K FACTOR RSKA"/>
    <property type="match status" value="1"/>
</dbReference>
<keyword evidence="3" id="KW-1003">Cell membrane</keyword>
<organism evidence="15 16">
    <name type="scientific">Gandjariella thermophila</name>
    <dbReference type="NCBI Taxonomy" id="1931992"/>
    <lineage>
        <taxon>Bacteria</taxon>
        <taxon>Bacillati</taxon>
        <taxon>Actinomycetota</taxon>
        <taxon>Actinomycetes</taxon>
        <taxon>Pseudonocardiales</taxon>
        <taxon>Pseudonocardiaceae</taxon>
        <taxon>Gandjariella</taxon>
    </lineage>
</organism>
<evidence type="ECO:0000256" key="8">
    <source>
        <dbReference type="ARBA" id="ARBA00023163"/>
    </source>
</evidence>
<feature type="domain" description="Anti-sigma K factor RskA C-terminal" evidence="13">
    <location>
        <begin position="99"/>
        <end position="246"/>
    </location>
</feature>
<keyword evidence="7 12" id="KW-0472">Membrane</keyword>
<evidence type="ECO:0000256" key="11">
    <source>
        <dbReference type="SAM" id="MobiDB-lite"/>
    </source>
</evidence>
<evidence type="ECO:0000313" key="15">
    <source>
        <dbReference type="EMBL" id="GDY32191.1"/>
    </source>
</evidence>
<protein>
    <recommendedName>
        <fullName evidence="10">Regulator of SigK</fullName>
    </recommendedName>
    <alternativeName>
        <fullName evidence="9">Sigma-K anti-sigma factor RskA</fullName>
    </alternativeName>
</protein>
<name>A0A4D4J6H7_9PSEU</name>
<dbReference type="AlphaFoldDB" id="A0A4D4J6H7"/>
<dbReference type="EMBL" id="BJFL01000021">
    <property type="protein sequence ID" value="GDY32191.1"/>
    <property type="molecule type" value="Genomic_DNA"/>
</dbReference>
<keyword evidence="8" id="KW-0804">Transcription</keyword>